<protein>
    <submittedName>
        <fullName evidence="2">Metal-dependent hydrolase</fullName>
    </submittedName>
</protein>
<feature type="transmembrane region" description="Helical" evidence="1">
    <location>
        <begin position="146"/>
        <end position="162"/>
    </location>
</feature>
<dbReference type="RefSeq" id="WP_310928968.1">
    <property type="nucleotide sequence ID" value="NZ_JAMQOQ010000003.1"/>
</dbReference>
<proteinExistence type="predicted"/>
<dbReference type="Proteomes" id="UP001254813">
    <property type="component" value="Unassembled WGS sequence"/>
</dbReference>
<evidence type="ECO:0000313" key="3">
    <source>
        <dbReference type="Proteomes" id="UP001254813"/>
    </source>
</evidence>
<evidence type="ECO:0000256" key="1">
    <source>
        <dbReference type="SAM" id="Phobius"/>
    </source>
</evidence>
<evidence type="ECO:0000313" key="2">
    <source>
        <dbReference type="EMBL" id="MDS0295111.1"/>
    </source>
</evidence>
<name>A0ABU2G2U8_9EURY</name>
<dbReference type="InterPro" id="IPR007404">
    <property type="entry name" value="YdjM-like"/>
</dbReference>
<reference evidence="2 3" key="1">
    <citation type="submission" date="2022-06" db="EMBL/GenBank/DDBJ databases">
        <title>Halogeometricum sp. a new haloarchaeum isolate from saline soil.</title>
        <authorList>
            <person name="Strakova D."/>
            <person name="Galisteo C."/>
            <person name="Sanchez-Porro C."/>
            <person name="Ventosa A."/>
        </authorList>
    </citation>
    <scope>NUCLEOTIDE SEQUENCE [LARGE SCALE GENOMIC DNA]</scope>
    <source>
        <strain evidence="3">S3BR25-2</strain>
    </source>
</reference>
<keyword evidence="1" id="KW-0812">Transmembrane</keyword>
<dbReference type="EMBL" id="JAMQOQ010000003">
    <property type="protein sequence ID" value="MDS0295111.1"/>
    <property type="molecule type" value="Genomic_DNA"/>
</dbReference>
<keyword evidence="1" id="KW-1133">Transmembrane helix</keyword>
<keyword evidence="2" id="KW-0378">Hydrolase</keyword>
<dbReference type="GO" id="GO:0016787">
    <property type="term" value="F:hydrolase activity"/>
    <property type="evidence" value="ECO:0007669"/>
    <property type="project" value="UniProtKB-KW"/>
</dbReference>
<sequence length="184" mass="20297">MWPWGHLAFAYVLYSSYVRLRYRLAPEWPGVLLAVLGSQTPDLIDKPLGWSLHVLPGGRTLAHSLFFGTAIVLVVAGLLRRYDLPGGAAFAIGYYSHLVGDSYRSILSGRVEDLTFLLWPLMPVRGSEPSVGIIQYILSARIDGQLVSELLFAALVVVWWLLDGAPGLAAAWNAVRRRLIRPAS</sequence>
<organism evidence="2 3">
    <name type="scientific">Halogeometricum luteum</name>
    <dbReference type="NCBI Taxonomy" id="2950537"/>
    <lineage>
        <taxon>Archaea</taxon>
        <taxon>Methanobacteriati</taxon>
        <taxon>Methanobacteriota</taxon>
        <taxon>Stenosarchaea group</taxon>
        <taxon>Halobacteria</taxon>
        <taxon>Halobacteriales</taxon>
        <taxon>Haloferacaceae</taxon>
        <taxon>Halogeometricum</taxon>
    </lineage>
</organism>
<comment type="caution">
    <text evidence="2">The sequence shown here is derived from an EMBL/GenBank/DDBJ whole genome shotgun (WGS) entry which is preliminary data.</text>
</comment>
<dbReference type="Pfam" id="PF04307">
    <property type="entry name" value="YdjM"/>
    <property type="match status" value="1"/>
</dbReference>
<feature type="transmembrane region" description="Helical" evidence="1">
    <location>
        <begin position="60"/>
        <end position="79"/>
    </location>
</feature>
<keyword evidence="3" id="KW-1185">Reference proteome</keyword>
<keyword evidence="1" id="KW-0472">Membrane</keyword>
<accession>A0ABU2G2U8</accession>
<gene>
    <name evidence="2" type="ORF">NDI79_13095</name>
</gene>